<dbReference type="EMBL" id="BMDO01000002">
    <property type="protein sequence ID" value="GGI50005.1"/>
    <property type="molecule type" value="Genomic_DNA"/>
</dbReference>
<dbReference type="AlphaFoldDB" id="A0A917J6D9"/>
<reference evidence="9" key="2">
    <citation type="submission" date="2020-09" db="EMBL/GenBank/DDBJ databases">
        <authorList>
            <person name="Sun Q."/>
            <person name="Sedlacek I."/>
        </authorList>
    </citation>
    <scope>NUCLEOTIDE SEQUENCE</scope>
    <source>
        <strain evidence="9">CCM 8711</strain>
    </source>
</reference>
<protein>
    <submittedName>
        <fullName evidence="9">ABC transporter permease</fullName>
    </submittedName>
</protein>
<feature type="transmembrane region" description="Helical" evidence="6">
    <location>
        <begin position="424"/>
        <end position="448"/>
    </location>
</feature>
<accession>A0A917J6D9</accession>
<name>A0A917J6D9_9SPHI</name>
<keyword evidence="4 6" id="KW-1133">Transmembrane helix</keyword>
<keyword evidence="2" id="KW-1003">Cell membrane</keyword>
<dbReference type="InterPro" id="IPR025857">
    <property type="entry name" value="MacB_PCD"/>
</dbReference>
<keyword evidence="10" id="KW-1185">Reference proteome</keyword>
<dbReference type="Pfam" id="PF12704">
    <property type="entry name" value="MacB_PCD"/>
    <property type="match status" value="2"/>
</dbReference>
<dbReference type="GO" id="GO:0005886">
    <property type="term" value="C:plasma membrane"/>
    <property type="evidence" value="ECO:0007669"/>
    <property type="project" value="UniProtKB-SubCell"/>
</dbReference>
<feature type="transmembrane region" description="Helical" evidence="6">
    <location>
        <begin position="755"/>
        <end position="776"/>
    </location>
</feature>
<feature type="transmembrane region" description="Helical" evidence="6">
    <location>
        <begin position="333"/>
        <end position="360"/>
    </location>
</feature>
<evidence type="ECO:0000259" key="7">
    <source>
        <dbReference type="Pfam" id="PF02687"/>
    </source>
</evidence>
<feature type="transmembrane region" description="Helical" evidence="6">
    <location>
        <begin position="716"/>
        <end position="743"/>
    </location>
</feature>
<feature type="transmembrane region" description="Helical" evidence="6">
    <location>
        <begin position="380"/>
        <end position="403"/>
    </location>
</feature>
<feature type="domain" description="ABC3 transporter permease C-terminal" evidence="7">
    <location>
        <begin position="675"/>
        <end position="784"/>
    </location>
</feature>
<feature type="domain" description="MacB-like periplasmic core" evidence="8">
    <location>
        <begin position="20"/>
        <end position="243"/>
    </location>
</feature>
<evidence type="ECO:0000256" key="2">
    <source>
        <dbReference type="ARBA" id="ARBA00022475"/>
    </source>
</evidence>
<reference evidence="9" key="1">
    <citation type="journal article" date="2014" name="Int. J. Syst. Evol. Microbiol.">
        <title>Complete genome sequence of Corynebacterium casei LMG S-19264T (=DSM 44701T), isolated from a smear-ripened cheese.</title>
        <authorList>
            <consortium name="US DOE Joint Genome Institute (JGI-PGF)"/>
            <person name="Walter F."/>
            <person name="Albersmeier A."/>
            <person name="Kalinowski J."/>
            <person name="Ruckert C."/>
        </authorList>
    </citation>
    <scope>NUCLEOTIDE SEQUENCE</scope>
    <source>
        <strain evidence="9">CCM 8711</strain>
    </source>
</reference>
<evidence type="ECO:0000256" key="5">
    <source>
        <dbReference type="ARBA" id="ARBA00023136"/>
    </source>
</evidence>
<evidence type="ECO:0000256" key="6">
    <source>
        <dbReference type="SAM" id="Phobius"/>
    </source>
</evidence>
<comment type="subcellular location">
    <subcellularLocation>
        <location evidence="1">Cell membrane</location>
        <topology evidence="1">Multi-pass membrane protein</topology>
    </subcellularLocation>
</comment>
<dbReference type="RefSeq" id="WP_188414784.1">
    <property type="nucleotide sequence ID" value="NZ_BMDO01000002.1"/>
</dbReference>
<evidence type="ECO:0000256" key="1">
    <source>
        <dbReference type="ARBA" id="ARBA00004651"/>
    </source>
</evidence>
<evidence type="ECO:0000256" key="3">
    <source>
        <dbReference type="ARBA" id="ARBA00022692"/>
    </source>
</evidence>
<evidence type="ECO:0000313" key="9">
    <source>
        <dbReference type="EMBL" id="GGI50005.1"/>
    </source>
</evidence>
<feature type="domain" description="MacB-like periplasmic core" evidence="8">
    <location>
        <begin position="436"/>
        <end position="639"/>
    </location>
</feature>
<sequence length="795" mass="89211">MIKNYFKTAWRNLLKNKMHSFINIAGLSVGMAVAMLIGLWIWDELTYNTSFKNYDRVAQVMQNVKNNGEIQTWEDTPYPLADELRKNYSNDFKYIVLNAGGFGNHILAADDKKLYVLGSYFEPQITELLSLKMVKGSRNGLQDPTSILISQKTAKSYFDNADPINKVIKLDNRINVKVAGVYEDMPANSRFANMGFMAPWKLYFNTSSWISTAEDPWRPNAFSLYVQLADNADMDKVSLKIRDVKLRKVNAELAKKKPALFLQAMPKWHLYSEFKNGINIGGRIQYVYLFGIIGVFVLLLACINFMNLSTARSEKRAKEVGIRKAIGSLKSQLVYQFFVESFLCVFIAFVLSVMLLQLSIPFFNEVADKQVHVLWSNPVFWLLSIGFSLITGLIAGSYPAFYLSSFQPVKVLKGAFRMGSMAGLPRKVLVVIQFTVSVTLIIGTIVVFRQIQYAKNRPIGYNANSLLAVSTVTPDIHNHFEVVNNQLLNSGAITAMAESDSWPTYYGSTSSGFEWPGKDPNMSVDFPTNDVSYDYGKTIGWTIKQGRDFSKAFATDSTALVVNETAVKFMNLKDPVGQVITWDGHKCTIIGVVKDMVVQSPYGQIRPAIYDLTTSLNYVILLKLNPKMSAADAVSKIEAVFKQYNPAQPFAGTFIDEEYDRKFGNEQRIGKLASFFAGLAIFISCLGLFGMASFMVEQRVKEVGIRKVVGASVFSLWRLLSLDFAGLVVIALVIATPLAYYFMHNWLQSFEYRSAINWWIFIITGLGALLITMLTVSFQSVKAALANPVKSLKTE</sequence>
<keyword evidence="5 6" id="KW-0472">Membrane</keyword>
<proteinExistence type="predicted"/>
<feature type="transmembrane region" description="Helical" evidence="6">
    <location>
        <begin position="21"/>
        <end position="42"/>
    </location>
</feature>
<organism evidence="9 10">
    <name type="scientific">Mucilaginibacter galii</name>
    <dbReference type="NCBI Taxonomy" id="2005073"/>
    <lineage>
        <taxon>Bacteria</taxon>
        <taxon>Pseudomonadati</taxon>
        <taxon>Bacteroidota</taxon>
        <taxon>Sphingobacteriia</taxon>
        <taxon>Sphingobacteriales</taxon>
        <taxon>Sphingobacteriaceae</taxon>
        <taxon>Mucilaginibacter</taxon>
    </lineage>
</organism>
<dbReference type="GO" id="GO:0022857">
    <property type="term" value="F:transmembrane transporter activity"/>
    <property type="evidence" value="ECO:0007669"/>
    <property type="project" value="TreeGrafter"/>
</dbReference>
<evidence type="ECO:0000256" key="4">
    <source>
        <dbReference type="ARBA" id="ARBA00022989"/>
    </source>
</evidence>
<feature type="transmembrane region" description="Helical" evidence="6">
    <location>
        <begin position="286"/>
        <end position="308"/>
    </location>
</feature>
<feature type="transmembrane region" description="Helical" evidence="6">
    <location>
        <begin position="672"/>
        <end position="696"/>
    </location>
</feature>
<feature type="domain" description="ABC3 transporter permease C-terminal" evidence="7">
    <location>
        <begin position="292"/>
        <end position="408"/>
    </location>
</feature>
<dbReference type="InterPro" id="IPR003838">
    <property type="entry name" value="ABC3_permease_C"/>
</dbReference>
<gene>
    <name evidence="9" type="ORF">GCM10011425_12170</name>
</gene>
<dbReference type="Pfam" id="PF02687">
    <property type="entry name" value="FtsX"/>
    <property type="match status" value="2"/>
</dbReference>
<evidence type="ECO:0000313" key="10">
    <source>
        <dbReference type="Proteomes" id="UP000662074"/>
    </source>
</evidence>
<dbReference type="PANTHER" id="PTHR30572:SF18">
    <property type="entry name" value="ABC-TYPE MACROLIDE FAMILY EXPORT SYSTEM PERMEASE COMPONENT 2"/>
    <property type="match status" value="1"/>
</dbReference>
<dbReference type="Proteomes" id="UP000662074">
    <property type="component" value="Unassembled WGS sequence"/>
</dbReference>
<comment type="caution">
    <text evidence="9">The sequence shown here is derived from an EMBL/GenBank/DDBJ whole genome shotgun (WGS) entry which is preliminary data.</text>
</comment>
<dbReference type="InterPro" id="IPR050250">
    <property type="entry name" value="Macrolide_Exporter_MacB"/>
</dbReference>
<keyword evidence="3 6" id="KW-0812">Transmembrane</keyword>
<dbReference type="PANTHER" id="PTHR30572">
    <property type="entry name" value="MEMBRANE COMPONENT OF TRANSPORTER-RELATED"/>
    <property type="match status" value="1"/>
</dbReference>
<evidence type="ECO:0000259" key="8">
    <source>
        <dbReference type="Pfam" id="PF12704"/>
    </source>
</evidence>